<accession>A0A545TI67</accession>
<reference evidence="1 2" key="1">
    <citation type="submission" date="2019-06" db="EMBL/GenBank/DDBJ databases">
        <title>Draft genome of Aliikangiella marina GYP-15.</title>
        <authorList>
            <person name="Wang G."/>
        </authorList>
    </citation>
    <scope>NUCLEOTIDE SEQUENCE [LARGE SCALE GENOMIC DNA]</scope>
    <source>
        <strain evidence="1 2">GYP-15</strain>
    </source>
</reference>
<dbReference type="Proteomes" id="UP000317839">
    <property type="component" value="Unassembled WGS sequence"/>
</dbReference>
<evidence type="ECO:0000313" key="1">
    <source>
        <dbReference type="EMBL" id="TQV76903.1"/>
    </source>
</evidence>
<dbReference type="AlphaFoldDB" id="A0A545TI67"/>
<dbReference type="EMBL" id="VIKR01000001">
    <property type="protein sequence ID" value="TQV76903.1"/>
    <property type="molecule type" value="Genomic_DNA"/>
</dbReference>
<dbReference type="RefSeq" id="WP_142888263.1">
    <property type="nucleotide sequence ID" value="NZ_VIKR01000001.1"/>
</dbReference>
<proteinExistence type="predicted"/>
<sequence>MKWYTLENGRLCLGTDKNRLANFHIATDVTLEANLSLPLLEEHVELIGSYPEDWYSDDTIENKINNTAKHFFGLSQTAFA</sequence>
<gene>
    <name evidence="1" type="ORF">FLL45_02825</name>
</gene>
<evidence type="ECO:0000313" key="2">
    <source>
        <dbReference type="Proteomes" id="UP000317839"/>
    </source>
</evidence>
<comment type="caution">
    <text evidence="1">The sequence shown here is derived from an EMBL/GenBank/DDBJ whole genome shotgun (WGS) entry which is preliminary data.</text>
</comment>
<dbReference type="OrthoDB" id="6197967at2"/>
<name>A0A545TI67_9GAMM</name>
<keyword evidence="2" id="KW-1185">Reference proteome</keyword>
<protein>
    <submittedName>
        <fullName evidence="1">Uncharacterized protein</fullName>
    </submittedName>
</protein>
<organism evidence="1 2">
    <name type="scientific">Aliikangiella marina</name>
    <dbReference type="NCBI Taxonomy" id="1712262"/>
    <lineage>
        <taxon>Bacteria</taxon>
        <taxon>Pseudomonadati</taxon>
        <taxon>Pseudomonadota</taxon>
        <taxon>Gammaproteobacteria</taxon>
        <taxon>Oceanospirillales</taxon>
        <taxon>Pleioneaceae</taxon>
        <taxon>Aliikangiella</taxon>
    </lineage>
</organism>